<keyword evidence="11" id="KW-1185">Reference proteome</keyword>
<dbReference type="RefSeq" id="WP_096184285.1">
    <property type="nucleotide sequence ID" value="NZ_BDUF01000112.1"/>
</dbReference>
<feature type="domain" description="Nucleotidyl transferase" evidence="8">
    <location>
        <begin position="3"/>
        <end position="281"/>
    </location>
</feature>
<dbReference type="GO" id="GO:0005525">
    <property type="term" value="F:GTP binding"/>
    <property type="evidence" value="ECO:0007669"/>
    <property type="project" value="UniProtKB-KW"/>
</dbReference>
<protein>
    <recommendedName>
        <fullName evidence="2">mannose-1-phosphate guanylyltransferase</fullName>
        <ecNumber evidence="2">2.7.7.13</ecNumber>
    </recommendedName>
</protein>
<comment type="caution">
    <text evidence="10">The sequence shown here is derived from an EMBL/GenBank/DDBJ whole genome shotgun (WGS) entry which is preliminary data.</text>
</comment>
<dbReference type="GO" id="GO:0004475">
    <property type="term" value="F:mannose-1-phosphate guanylyltransferase (GTP) activity"/>
    <property type="evidence" value="ECO:0007669"/>
    <property type="project" value="UniProtKB-EC"/>
</dbReference>
<comment type="similarity">
    <text evidence="1">Belongs to the mannose-6-phosphate isomerase type 2 family.</text>
</comment>
<evidence type="ECO:0000256" key="2">
    <source>
        <dbReference type="ARBA" id="ARBA00012387"/>
    </source>
</evidence>
<dbReference type="AlphaFoldDB" id="A0A292YET8"/>
<dbReference type="InterPro" id="IPR005835">
    <property type="entry name" value="NTP_transferase_dom"/>
</dbReference>
<organism evidence="10 11">
    <name type="scientific">Effusibacillus lacus</name>
    <dbReference type="NCBI Taxonomy" id="1348429"/>
    <lineage>
        <taxon>Bacteria</taxon>
        <taxon>Bacillati</taxon>
        <taxon>Bacillota</taxon>
        <taxon>Bacilli</taxon>
        <taxon>Bacillales</taxon>
        <taxon>Alicyclobacillaceae</taxon>
        <taxon>Effusibacillus</taxon>
    </lineage>
</organism>
<accession>A0A292YET8</accession>
<evidence type="ECO:0000313" key="11">
    <source>
        <dbReference type="Proteomes" id="UP000217785"/>
    </source>
</evidence>
<dbReference type="Pfam" id="PF22640">
    <property type="entry name" value="ManC_GMP_beta-helix"/>
    <property type="match status" value="1"/>
</dbReference>
<evidence type="ECO:0000256" key="7">
    <source>
        <dbReference type="ARBA" id="ARBA00047343"/>
    </source>
</evidence>
<evidence type="ECO:0000313" key="10">
    <source>
        <dbReference type="EMBL" id="GAX91972.1"/>
    </source>
</evidence>
<dbReference type="FunFam" id="3.90.550.10:FF:000046">
    <property type="entry name" value="Mannose-1-phosphate guanylyltransferase (GDP)"/>
    <property type="match status" value="1"/>
</dbReference>
<evidence type="ECO:0000256" key="3">
    <source>
        <dbReference type="ARBA" id="ARBA00022679"/>
    </source>
</evidence>
<name>A0A292YET8_9BACL</name>
<dbReference type="CDD" id="cd02509">
    <property type="entry name" value="GDP-M1P_Guanylyltransferase"/>
    <property type="match status" value="1"/>
</dbReference>
<evidence type="ECO:0000256" key="1">
    <source>
        <dbReference type="ARBA" id="ARBA00006115"/>
    </source>
</evidence>
<dbReference type="Gene3D" id="3.90.550.10">
    <property type="entry name" value="Spore Coat Polysaccharide Biosynthesis Protein SpsA, Chain A"/>
    <property type="match status" value="1"/>
</dbReference>
<dbReference type="Pfam" id="PF00483">
    <property type="entry name" value="NTP_transferase"/>
    <property type="match status" value="1"/>
</dbReference>
<proteinExistence type="inferred from homology"/>
<keyword evidence="5" id="KW-0547">Nucleotide-binding</keyword>
<evidence type="ECO:0000259" key="8">
    <source>
        <dbReference type="Pfam" id="PF00483"/>
    </source>
</evidence>
<dbReference type="GO" id="GO:0009298">
    <property type="term" value="P:GDP-mannose biosynthetic process"/>
    <property type="evidence" value="ECO:0007669"/>
    <property type="project" value="TreeGrafter"/>
</dbReference>
<keyword evidence="6" id="KW-0342">GTP-binding</keyword>
<gene>
    <name evidence="10" type="ORF">EFBL_3663</name>
</gene>
<keyword evidence="3 10" id="KW-0808">Transferase</keyword>
<reference evidence="11" key="1">
    <citation type="submission" date="2017-07" db="EMBL/GenBank/DDBJ databases">
        <title>Draft genome sequence of Effusibacillus lacus strain skLN1.</title>
        <authorList>
            <person name="Watanabe M."/>
            <person name="Kojima H."/>
            <person name="Fukui M."/>
        </authorList>
    </citation>
    <scope>NUCLEOTIDE SEQUENCE [LARGE SCALE GENOMIC DNA]</scope>
    <source>
        <strain evidence="11">skLN1</strain>
    </source>
</reference>
<comment type="catalytic activity">
    <reaction evidence="7">
        <text>alpha-D-mannose 1-phosphate + GTP + H(+) = GDP-alpha-D-mannose + diphosphate</text>
        <dbReference type="Rhea" id="RHEA:15229"/>
        <dbReference type="ChEBI" id="CHEBI:15378"/>
        <dbReference type="ChEBI" id="CHEBI:33019"/>
        <dbReference type="ChEBI" id="CHEBI:37565"/>
        <dbReference type="ChEBI" id="CHEBI:57527"/>
        <dbReference type="ChEBI" id="CHEBI:58409"/>
        <dbReference type="EC" id="2.7.7.13"/>
    </reaction>
</comment>
<dbReference type="SUPFAM" id="SSF159283">
    <property type="entry name" value="Guanosine diphospho-D-mannose pyrophosphorylase/mannose-6-phosphate isomerase linker domain"/>
    <property type="match status" value="1"/>
</dbReference>
<dbReference type="Proteomes" id="UP000217785">
    <property type="component" value="Unassembled WGS sequence"/>
</dbReference>
<dbReference type="EMBL" id="BDUF01000112">
    <property type="protein sequence ID" value="GAX91972.1"/>
    <property type="molecule type" value="Genomic_DNA"/>
</dbReference>
<evidence type="ECO:0000256" key="4">
    <source>
        <dbReference type="ARBA" id="ARBA00022695"/>
    </source>
</evidence>
<evidence type="ECO:0000256" key="6">
    <source>
        <dbReference type="ARBA" id="ARBA00023134"/>
    </source>
</evidence>
<dbReference type="InterPro" id="IPR029044">
    <property type="entry name" value="Nucleotide-diphossugar_trans"/>
</dbReference>
<dbReference type="InterPro" id="IPR051161">
    <property type="entry name" value="Mannose-6P_isomerase_type2"/>
</dbReference>
<evidence type="ECO:0000259" key="9">
    <source>
        <dbReference type="Pfam" id="PF22640"/>
    </source>
</evidence>
<dbReference type="SUPFAM" id="SSF53448">
    <property type="entry name" value="Nucleotide-diphospho-sugar transferases"/>
    <property type="match status" value="1"/>
</dbReference>
<evidence type="ECO:0000256" key="5">
    <source>
        <dbReference type="ARBA" id="ARBA00022741"/>
    </source>
</evidence>
<dbReference type="PANTHER" id="PTHR46390">
    <property type="entry name" value="MANNOSE-1-PHOSPHATE GUANYLYLTRANSFERASE"/>
    <property type="match status" value="1"/>
</dbReference>
<dbReference type="EC" id="2.7.7.13" evidence="2"/>
<dbReference type="InterPro" id="IPR049577">
    <property type="entry name" value="GMPP_N"/>
</dbReference>
<keyword evidence="4 10" id="KW-0548">Nucleotidyltransferase</keyword>
<feature type="domain" description="MannoseP isomerase/GMP-like beta-helix" evidence="9">
    <location>
        <begin position="289"/>
        <end position="339"/>
    </location>
</feature>
<dbReference type="OrthoDB" id="9806359at2"/>
<sequence>MLKAVIMAGGNGTRLWPKSKPDFPKQFIPFFNGQSMFQKTVNRLATFMRFEDIYVITTEKYIPYVKEQTELPDENIIVEPAAKDTAACIGLAAIHFLKKNIDPVLITLPSDQYIDGEEAFQTAIMTAYQQAKKSPGVVTVGIKPNRPETAYGYIKVKEGGAGLALPVERFTEKPDLETARRWIDVPQYYWNSGIFVWKASVIRSLIEQHMPLLAGSLRRIQASIGKSDANHILQQEYMDLHKISIDYGVLEKATCIYLVPGSFVWDDLGNWTALERLIDKDREGNVVVGEHELLDTNNCIIYSEKAFVGAIGLEDLIITVTDQAVLICHKDKEQEIKKLFLKNTYRRTGKEE</sequence>
<dbReference type="PANTHER" id="PTHR46390:SF1">
    <property type="entry name" value="MANNOSE-1-PHOSPHATE GUANYLYLTRANSFERASE"/>
    <property type="match status" value="1"/>
</dbReference>
<dbReference type="InterPro" id="IPR054566">
    <property type="entry name" value="ManC/GMP-like_b-helix"/>
</dbReference>